<reference evidence="3" key="2">
    <citation type="submission" date="2020-10" db="EMBL/GenBank/DDBJ databases">
        <title>Mucilaginibacter sp. nov., isolated from soil.</title>
        <authorList>
            <person name="Jeon C.O."/>
        </authorList>
    </citation>
    <scope>NUCLEOTIDE SEQUENCE</scope>
    <source>
        <strain evidence="3">R11</strain>
    </source>
</reference>
<gene>
    <name evidence="3" type="ORF">GSY63_07490</name>
</gene>
<feature type="region of interest" description="Disordered" evidence="2">
    <location>
        <begin position="1"/>
        <end position="20"/>
    </location>
</feature>
<dbReference type="AlphaFoldDB" id="A0A965ZE63"/>
<reference evidence="3" key="1">
    <citation type="submission" date="2020-01" db="EMBL/GenBank/DDBJ databases">
        <authorList>
            <person name="Seo Y.L."/>
        </authorList>
    </citation>
    <scope>NUCLEOTIDE SEQUENCE</scope>
    <source>
        <strain evidence="3">R11</strain>
    </source>
</reference>
<accession>A0A965ZE63</accession>
<name>A0A965ZE63_9SPHI</name>
<sequence length="378" mass="43386">METPNLNEELNSFDENSHQDELNEKQLAKLQRIEEEKKVLSNNIASGNIENIKDKVASILNNSIDARNSDIELAWAYWGNFESDNFNGTDITKENLFKLTKLSSLSRIRAKIQNEYKMFQADEKVRKYRGVLEEKNRQDAISDKPKGLATYSVYIDETGKTQEFLSVGSMWVLKRFKEEARYQLTKWVKDQNLNYEFHFKDIKSNRVNIYKEFFIKFLALFPEVSFKIIVLKNKGLSDVNSAILHLTNHLLIKGVNDENESGRGPLPRLLQAWIDEDESGSDQLKIENIKERINSQKIEGLYVGDFIAVSSAKNLYIQVVDLFTGSINRKLNTPDGTGAKDEFAEFLLNAIKFDLKKIDKNNSNADNSTVFNLTANSQ</sequence>
<comment type="caution">
    <text evidence="3">The sequence shown here is derived from an EMBL/GenBank/DDBJ whole genome shotgun (WGS) entry which is preliminary data.</text>
</comment>
<dbReference type="InterPro" id="IPR024524">
    <property type="entry name" value="DUF3800"/>
</dbReference>
<keyword evidence="4" id="KW-1185">Reference proteome</keyword>
<dbReference type="EMBL" id="WWEO01000041">
    <property type="protein sequence ID" value="NCD69195.1"/>
    <property type="molecule type" value="Genomic_DNA"/>
</dbReference>
<protein>
    <submittedName>
        <fullName evidence="3">DUF3800 domain-containing protein</fullName>
    </submittedName>
</protein>
<evidence type="ECO:0000256" key="2">
    <source>
        <dbReference type="SAM" id="MobiDB-lite"/>
    </source>
</evidence>
<organism evidence="3 4">
    <name type="scientific">Mucilaginibacter agri</name>
    <dbReference type="NCBI Taxonomy" id="2695265"/>
    <lineage>
        <taxon>Bacteria</taxon>
        <taxon>Pseudomonadati</taxon>
        <taxon>Bacteroidota</taxon>
        <taxon>Sphingobacteriia</taxon>
        <taxon>Sphingobacteriales</taxon>
        <taxon>Sphingobacteriaceae</taxon>
        <taxon>Mucilaginibacter</taxon>
    </lineage>
</organism>
<proteinExistence type="predicted"/>
<dbReference type="Pfam" id="PF12686">
    <property type="entry name" value="DUF3800"/>
    <property type="match status" value="1"/>
</dbReference>
<evidence type="ECO:0000256" key="1">
    <source>
        <dbReference type="SAM" id="Coils"/>
    </source>
</evidence>
<evidence type="ECO:0000313" key="4">
    <source>
        <dbReference type="Proteomes" id="UP000638732"/>
    </source>
</evidence>
<feature type="coiled-coil region" evidence="1">
    <location>
        <begin position="23"/>
        <end position="50"/>
    </location>
</feature>
<dbReference type="Proteomes" id="UP000638732">
    <property type="component" value="Unassembled WGS sequence"/>
</dbReference>
<dbReference type="RefSeq" id="WP_166585180.1">
    <property type="nucleotide sequence ID" value="NZ_WWEO01000041.1"/>
</dbReference>
<feature type="compositionally biased region" description="Polar residues" evidence="2">
    <location>
        <begin position="1"/>
        <end position="14"/>
    </location>
</feature>
<keyword evidence="1" id="KW-0175">Coiled coil</keyword>
<evidence type="ECO:0000313" key="3">
    <source>
        <dbReference type="EMBL" id="NCD69195.1"/>
    </source>
</evidence>